<protein>
    <recommendedName>
        <fullName evidence="3">LysR substrate-binding domain-containing protein</fullName>
    </recommendedName>
</protein>
<evidence type="ECO:0000313" key="1">
    <source>
        <dbReference type="EMBL" id="MDP9890993.1"/>
    </source>
</evidence>
<gene>
    <name evidence="1" type="ORF">J2W31_000089</name>
</gene>
<accession>A0AAW8CR27</accession>
<sequence>MLIFSTLGHERSNHHFVLQQYLAAQGIAQACRIVLFDDFHSGARALIAGEADYLLQCAVHPAAAEITGTYRTAMAVVDAFISPSQPMALVRSKGSGEGAGRVGVQTATQSYADLSAWPTIVHEPTVLAVQSGLTEGRYSAGIVFTSFAMAHAERFEVVEPIGTVCDAWIVYGRQAVDDGRAVVWDDSPVARQFRTQIGRSSAPGGS</sequence>
<evidence type="ECO:0008006" key="3">
    <source>
        <dbReference type="Google" id="ProtNLM"/>
    </source>
</evidence>
<evidence type="ECO:0000313" key="2">
    <source>
        <dbReference type="Proteomes" id="UP001242045"/>
    </source>
</evidence>
<dbReference type="AlphaFoldDB" id="A0AAW8CR27"/>
<proteinExistence type="predicted"/>
<dbReference type="Proteomes" id="UP001242045">
    <property type="component" value="Unassembled WGS sequence"/>
</dbReference>
<comment type="caution">
    <text evidence="1">The sequence shown here is derived from an EMBL/GenBank/DDBJ whole genome shotgun (WGS) entry which is preliminary data.</text>
</comment>
<dbReference type="EMBL" id="JAUSRD010000001">
    <property type="protein sequence ID" value="MDP9890993.1"/>
    <property type="molecule type" value="Genomic_DNA"/>
</dbReference>
<name>A0AAW8CR27_9BURK</name>
<dbReference type="RefSeq" id="WP_307608694.1">
    <property type="nucleotide sequence ID" value="NZ_JAUSRD010000001.1"/>
</dbReference>
<reference evidence="1" key="1">
    <citation type="submission" date="2023-07" db="EMBL/GenBank/DDBJ databases">
        <title>Sorghum-associated microbial communities from plants grown in Nebraska, USA.</title>
        <authorList>
            <person name="Schachtman D."/>
        </authorList>
    </citation>
    <scope>NUCLEOTIDE SEQUENCE</scope>
    <source>
        <strain evidence="1">DS3754</strain>
    </source>
</reference>
<organism evidence="1 2">
    <name type="scientific">Variovorax boronicumulans</name>
    <dbReference type="NCBI Taxonomy" id="436515"/>
    <lineage>
        <taxon>Bacteria</taxon>
        <taxon>Pseudomonadati</taxon>
        <taxon>Pseudomonadota</taxon>
        <taxon>Betaproteobacteria</taxon>
        <taxon>Burkholderiales</taxon>
        <taxon>Comamonadaceae</taxon>
        <taxon>Variovorax</taxon>
    </lineage>
</organism>